<dbReference type="PANTHER" id="PTHR12133">
    <property type="entry name" value="TRNA (ADENINE(58)-N(1))-METHYLTRANSFERASE"/>
    <property type="match status" value="1"/>
</dbReference>
<gene>
    <name evidence="5" type="ORF">ACRE_079630</name>
</gene>
<feature type="compositionally biased region" description="Basic and acidic residues" evidence="4">
    <location>
        <begin position="362"/>
        <end position="377"/>
    </location>
</feature>
<dbReference type="SUPFAM" id="SSF53335">
    <property type="entry name" value="S-adenosyl-L-methionine-dependent methyltransferases"/>
    <property type="match status" value="1"/>
</dbReference>
<sequence length="377" mass="40967">MDALIGRRMMDRVKDSAGRDVFIYEPSMATYIVHSEHRAVPIYPHDANTIVAMMDLHPERPGEVYDPADEPFEVFEAGTGAASLTLHIARALHAGNPSLGRRLREAIPTAKTTAIHRPSKSDESAEGAVTTTTLASLDLGDPSLREEAEAYLPTRRAILHTLDRKALHSFEAHNLVRRFRRGIYLPNIDFHTGSISSYLTPRLASRNGRPFLSRAVLDLPSPEDNADPVISALRPNGTLIVFSPSISQIAGFAAWSVEGAKPLKLDRVAELPTSSSAEYGVQECEGGRAWNLSTTVPKGEDGEDGGGRRVVQIMRPRVGDRIAGGGFVAVFRKMNERVGEDAAGVAEEVSSEDVADEGIPVEVEKNDDSPKDDSRNV</sequence>
<evidence type="ECO:0000313" key="5">
    <source>
        <dbReference type="EMBL" id="KFH41327.1"/>
    </source>
</evidence>
<dbReference type="EMBL" id="JPKY01000134">
    <property type="protein sequence ID" value="KFH41327.1"/>
    <property type="molecule type" value="Genomic_DNA"/>
</dbReference>
<dbReference type="Proteomes" id="UP000029964">
    <property type="component" value="Unassembled WGS sequence"/>
</dbReference>
<dbReference type="STRING" id="857340.A0A086SW45"/>
<keyword evidence="6" id="KW-1185">Reference proteome</keyword>
<proteinExistence type="predicted"/>
<dbReference type="OrthoDB" id="5585464at2759"/>
<feature type="region of interest" description="Disordered" evidence="4">
    <location>
        <begin position="341"/>
        <end position="377"/>
    </location>
</feature>
<evidence type="ECO:0000313" key="6">
    <source>
        <dbReference type="Proteomes" id="UP000029964"/>
    </source>
</evidence>
<dbReference type="GO" id="GO:0005739">
    <property type="term" value="C:mitochondrion"/>
    <property type="evidence" value="ECO:0007669"/>
    <property type="project" value="TreeGrafter"/>
</dbReference>
<evidence type="ECO:0000256" key="2">
    <source>
        <dbReference type="ARBA" id="ARBA00015963"/>
    </source>
</evidence>
<dbReference type="Gene3D" id="3.40.50.150">
    <property type="entry name" value="Vaccinia Virus protein VP39"/>
    <property type="match status" value="1"/>
</dbReference>
<evidence type="ECO:0000256" key="1">
    <source>
        <dbReference type="ARBA" id="ARBA00012796"/>
    </source>
</evidence>
<dbReference type="AlphaFoldDB" id="A0A086SW45"/>
<dbReference type="PROSITE" id="PS51620">
    <property type="entry name" value="SAM_TRM61"/>
    <property type="match status" value="1"/>
</dbReference>
<evidence type="ECO:0000256" key="3">
    <source>
        <dbReference type="ARBA" id="ARBA00033309"/>
    </source>
</evidence>
<organism evidence="5 6">
    <name type="scientific">Hapsidospora chrysogenum (strain ATCC 11550 / CBS 779.69 / DSM 880 / IAM 14645 / JCM 23072 / IMI 49137)</name>
    <name type="common">Acremonium chrysogenum</name>
    <dbReference type="NCBI Taxonomy" id="857340"/>
    <lineage>
        <taxon>Eukaryota</taxon>
        <taxon>Fungi</taxon>
        <taxon>Dikarya</taxon>
        <taxon>Ascomycota</taxon>
        <taxon>Pezizomycotina</taxon>
        <taxon>Sordariomycetes</taxon>
        <taxon>Hypocreomycetidae</taxon>
        <taxon>Hypocreales</taxon>
        <taxon>Bionectriaceae</taxon>
        <taxon>Hapsidospora</taxon>
    </lineage>
</organism>
<dbReference type="GO" id="GO:0030488">
    <property type="term" value="P:tRNA methylation"/>
    <property type="evidence" value="ECO:0007669"/>
    <property type="project" value="InterPro"/>
</dbReference>
<dbReference type="EC" id="2.1.1.220" evidence="1"/>
<reference evidence="6" key="1">
    <citation type="journal article" date="2014" name="Genome Announc.">
        <title>Genome sequence and annotation of Acremonium chrysogenum, producer of the beta-lactam antibiotic cephalosporin C.</title>
        <authorList>
            <person name="Terfehr D."/>
            <person name="Dahlmann T.A."/>
            <person name="Specht T."/>
            <person name="Zadra I."/>
            <person name="Kuernsteiner H."/>
            <person name="Kueck U."/>
        </authorList>
    </citation>
    <scope>NUCLEOTIDE SEQUENCE [LARGE SCALE GENOMIC DNA]</scope>
    <source>
        <strain evidence="6">ATCC 11550 / CBS 779.69 / DSM 880 / IAM 14645 / JCM 23072 / IMI 49137</strain>
    </source>
</reference>
<dbReference type="GO" id="GO:0031515">
    <property type="term" value="C:tRNA (m1A) methyltransferase complex"/>
    <property type="evidence" value="ECO:0007669"/>
    <property type="project" value="InterPro"/>
</dbReference>
<accession>A0A086SW45</accession>
<dbReference type="InterPro" id="IPR014816">
    <property type="entry name" value="tRNA_MeTrfase_Gcd14"/>
</dbReference>
<comment type="caution">
    <text evidence="5">The sequence shown here is derived from an EMBL/GenBank/DDBJ whole genome shotgun (WGS) entry which is preliminary data.</text>
</comment>
<dbReference type="InterPro" id="IPR029063">
    <property type="entry name" value="SAM-dependent_MTases_sf"/>
</dbReference>
<dbReference type="HOGENOM" id="CLU_029873_1_0_1"/>
<name>A0A086SW45_HAPC1</name>
<dbReference type="GO" id="GO:0160107">
    <property type="term" value="F:tRNA (adenine(58)-N1)-methyltransferase activity"/>
    <property type="evidence" value="ECO:0007669"/>
    <property type="project" value="UniProtKB-EC"/>
</dbReference>
<dbReference type="PANTHER" id="PTHR12133:SF1">
    <property type="entry name" value="TRNA (ADENINE(58)-N(1))-METHYLTRANSFERASE, MITOCHONDRIAL"/>
    <property type="match status" value="1"/>
</dbReference>
<evidence type="ECO:0000256" key="4">
    <source>
        <dbReference type="SAM" id="MobiDB-lite"/>
    </source>
</evidence>
<protein>
    <recommendedName>
        <fullName evidence="2">tRNA (adenine(58)-N(1))-methyltransferase catalytic subunit TRM61</fullName>
        <ecNumber evidence="1">2.1.1.220</ecNumber>
    </recommendedName>
    <alternativeName>
        <fullName evidence="3">tRNA(m1A58)-methyltransferase subunit TRM61</fullName>
    </alternativeName>
</protein>